<organism evidence="2">
    <name type="scientific">Coccolithus braarudii</name>
    <dbReference type="NCBI Taxonomy" id="221442"/>
    <lineage>
        <taxon>Eukaryota</taxon>
        <taxon>Haptista</taxon>
        <taxon>Haptophyta</taxon>
        <taxon>Prymnesiophyceae</taxon>
        <taxon>Coccolithales</taxon>
        <taxon>Coccolithaceae</taxon>
        <taxon>Coccolithus</taxon>
    </lineage>
</organism>
<dbReference type="SUPFAM" id="SSF51445">
    <property type="entry name" value="(Trans)glycosidases"/>
    <property type="match status" value="1"/>
</dbReference>
<proteinExistence type="predicted"/>
<sequence length="239" mass="26630">MITTLRTELDAVAASWADSANKRLAAMQKTYNALEDWEKNNVKQFYETNFAYLAQVASNPAPHLEISWTTRFNAWVPKDDPYNYALNDPLPQWAQDSNFETDNEGAKFYANVSDAIDTINVMAYDATGLIFDYAQIFDNFQRLGNVDMRKVNMGFEPGEQAASGVWEGLEKDKEVAQFVKDNNIGGCMIWAINPNPKQAPTGSSLCPETAAALNPILQPTYAWGPAPNYTKCNPSTGYL</sequence>
<accession>A0A6T7K7G5</accession>
<evidence type="ECO:0008006" key="3">
    <source>
        <dbReference type="Google" id="ProtNLM"/>
    </source>
</evidence>
<dbReference type="InterPro" id="IPR017853">
    <property type="entry name" value="GH"/>
</dbReference>
<protein>
    <recommendedName>
        <fullName evidence="3">GH18 domain-containing protein</fullName>
    </recommendedName>
</protein>
<dbReference type="EMBL" id="HBEY01048275">
    <property type="protein sequence ID" value="CAD8619797.1"/>
    <property type="molecule type" value="Transcribed_RNA"/>
</dbReference>
<gene>
    <name evidence="1" type="ORF">CPEL01642_LOCUS23177</name>
    <name evidence="2" type="ORF">CPEL01642_LOCUS23178</name>
</gene>
<reference evidence="2" key="1">
    <citation type="submission" date="2021-01" db="EMBL/GenBank/DDBJ databases">
        <authorList>
            <person name="Corre E."/>
            <person name="Pelletier E."/>
            <person name="Niang G."/>
            <person name="Scheremetjew M."/>
            <person name="Finn R."/>
            <person name="Kale V."/>
            <person name="Holt S."/>
            <person name="Cochrane G."/>
            <person name="Meng A."/>
            <person name="Brown T."/>
            <person name="Cohen L."/>
        </authorList>
    </citation>
    <scope>NUCLEOTIDE SEQUENCE</scope>
    <source>
        <strain evidence="2">PLY182g</strain>
    </source>
</reference>
<dbReference type="Gene3D" id="3.20.20.80">
    <property type="entry name" value="Glycosidases"/>
    <property type="match status" value="1"/>
</dbReference>
<evidence type="ECO:0000313" key="1">
    <source>
        <dbReference type="EMBL" id="CAD8619796.1"/>
    </source>
</evidence>
<evidence type="ECO:0000313" key="2">
    <source>
        <dbReference type="EMBL" id="CAD8619797.1"/>
    </source>
</evidence>
<dbReference type="EMBL" id="HBEY01048274">
    <property type="protein sequence ID" value="CAD8619796.1"/>
    <property type="molecule type" value="Transcribed_RNA"/>
</dbReference>
<dbReference type="AlphaFoldDB" id="A0A6T7K7G5"/>
<name>A0A6T7K7G5_9EUKA</name>